<dbReference type="AlphaFoldDB" id="F3UTL2"/>
<protein>
    <submittedName>
        <fullName evidence="1">Uncharacterized protein</fullName>
    </submittedName>
</protein>
<dbReference type="STRING" id="888816.HMPREF9389_2170"/>
<evidence type="ECO:0000313" key="2">
    <source>
        <dbReference type="Proteomes" id="UP000005589"/>
    </source>
</evidence>
<sequence>MKTGNKFRFFYSLDERSRYTSLNLGLLTQFKENRKLFFLSDKNVSLQAKMKGYLMAASLGIRYPISVKKKKITIFQTKNQISRRRPAMKINLFNHRQSKPKAQKISKEEIEKTRLGCASSQYYFWLQYSH</sequence>
<accession>F3UTL2</accession>
<evidence type="ECO:0000313" key="1">
    <source>
        <dbReference type="EMBL" id="EGJ36601.1"/>
    </source>
</evidence>
<dbReference type="Proteomes" id="UP000005589">
    <property type="component" value="Unassembled WGS sequence"/>
</dbReference>
<dbReference type="EMBL" id="AFFN01000030">
    <property type="protein sequence ID" value="EGJ36601.1"/>
    <property type="molecule type" value="Genomic_DNA"/>
</dbReference>
<dbReference type="eggNOG" id="ENOG5030CR4">
    <property type="taxonomic scope" value="Bacteria"/>
</dbReference>
<dbReference type="HOGENOM" id="CLU_174098_0_0_9"/>
<proteinExistence type="predicted"/>
<organism evidence="1 2">
    <name type="scientific">Streptococcus sanguinis SK355</name>
    <dbReference type="NCBI Taxonomy" id="888816"/>
    <lineage>
        <taxon>Bacteria</taxon>
        <taxon>Bacillati</taxon>
        <taxon>Bacillota</taxon>
        <taxon>Bacilli</taxon>
        <taxon>Lactobacillales</taxon>
        <taxon>Streptococcaceae</taxon>
        <taxon>Streptococcus</taxon>
    </lineage>
</organism>
<name>F3UTL2_STRSA</name>
<gene>
    <name evidence="1" type="ORF">HMPREF9389_2170</name>
</gene>
<reference evidence="1 2" key="1">
    <citation type="submission" date="2011-03" db="EMBL/GenBank/DDBJ databases">
        <authorList>
            <person name="Muzny D."/>
            <person name="Qin X."/>
            <person name="Deng J."/>
            <person name="Jiang H."/>
            <person name="Liu Y."/>
            <person name="Qu J."/>
            <person name="Song X.-Z."/>
            <person name="Zhang L."/>
            <person name="Thornton R."/>
            <person name="Coyle M."/>
            <person name="Francisco L."/>
            <person name="Jackson L."/>
            <person name="Javaid M."/>
            <person name="Korchina V."/>
            <person name="Kovar C."/>
            <person name="Mata R."/>
            <person name="Mathew T."/>
            <person name="Ngo R."/>
            <person name="Nguyen L."/>
            <person name="Nguyen N."/>
            <person name="Okwuonu G."/>
            <person name="Ongeri F."/>
            <person name="Pham C."/>
            <person name="Simmons D."/>
            <person name="Wilczek-Boney K."/>
            <person name="Hale W."/>
            <person name="Jakkamsetti A."/>
            <person name="Pham P."/>
            <person name="Ruth R."/>
            <person name="San Lucas F."/>
            <person name="Warren J."/>
            <person name="Zhang J."/>
            <person name="Zhao Z."/>
            <person name="Zhou C."/>
            <person name="Zhu D."/>
            <person name="Lee S."/>
            <person name="Bess C."/>
            <person name="Blankenburg K."/>
            <person name="Forbes L."/>
            <person name="Fu Q."/>
            <person name="Gubbala S."/>
            <person name="Hirani K."/>
            <person name="Jayaseelan J.C."/>
            <person name="Lara F."/>
            <person name="Munidasa M."/>
            <person name="Palculict T."/>
            <person name="Patil S."/>
            <person name="Pu L.-L."/>
            <person name="Saada N."/>
            <person name="Tang L."/>
            <person name="Weissenberger G."/>
            <person name="Zhu Y."/>
            <person name="Hemphill L."/>
            <person name="Shang Y."/>
            <person name="Youmans B."/>
            <person name="Ayvaz T."/>
            <person name="Ross M."/>
            <person name="Santibanez J."/>
            <person name="Aqrawi P."/>
            <person name="Gross S."/>
            <person name="Joshi V."/>
            <person name="Fowler G."/>
            <person name="Nazareth L."/>
            <person name="Reid J."/>
            <person name="Worley K."/>
            <person name="Petrosino J."/>
            <person name="Highlander S."/>
            <person name="Gibbs R."/>
        </authorList>
    </citation>
    <scope>NUCLEOTIDE SEQUENCE [LARGE SCALE GENOMIC DNA]</scope>
    <source>
        <strain evidence="1 2">SK355</strain>
    </source>
</reference>
<dbReference type="PATRIC" id="fig|888816.3.peg.2121"/>
<comment type="caution">
    <text evidence="1">The sequence shown here is derived from an EMBL/GenBank/DDBJ whole genome shotgun (WGS) entry which is preliminary data.</text>
</comment>